<accession>A0A0L8AJC0</accession>
<protein>
    <submittedName>
        <fullName evidence="1">Uncharacterized protein</fullName>
    </submittedName>
</protein>
<proteinExistence type="predicted"/>
<dbReference type="PATRIC" id="fig|1566026.4.peg.671"/>
<name>A0A0L8AJC0_9BACT</name>
<dbReference type="Proteomes" id="UP000036908">
    <property type="component" value="Unassembled WGS sequence"/>
</dbReference>
<comment type="caution">
    <text evidence="1">The sequence shown here is derived from an EMBL/GenBank/DDBJ whole genome shotgun (WGS) entry which is preliminary data.</text>
</comment>
<sequence>MNDKRIAELLKAIADQFKTKLENYSDSAPLVLIDESIIQSERLNLLFKISKAASVSVLNTNVKLSLTISDFESSAFTISMHNGIFRVFEKKRYITAGDSDNKFAKYWIYELEKNQVSGLTSFRLAVQSNVFSLDIRTPHLNNIEKVLLILLTFSRAQIE</sequence>
<reference evidence="2" key="1">
    <citation type="submission" date="2014-11" db="EMBL/GenBank/DDBJ databases">
        <title>Genome sequencing of Roseivirga sp. D-25.</title>
        <authorList>
            <person name="Selvaratnam C."/>
            <person name="Thevarajoo S."/>
            <person name="Goh K.M."/>
            <person name="Eee R."/>
            <person name="Chan K.-G."/>
            <person name="Chong C.S."/>
        </authorList>
    </citation>
    <scope>NUCLEOTIDE SEQUENCE [LARGE SCALE GENOMIC DNA]</scope>
    <source>
        <strain evidence="2">D-25</strain>
    </source>
</reference>
<dbReference type="RefSeq" id="WP_053223960.1">
    <property type="nucleotide sequence ID" value="NZ_JSVA01000012.1"/>
</dbReference>
<dbReference type="AlphaFoldDB" id="A0A0L8AJC0"/>
<organism evidence="1 2">
    <name type="scientific">Roseivirga seohaensis subsp. aquiponti</name>
    <dbReference type="NCBI Taxonomy" id="1566026"/>
    <lineage>
        <taxon>Bacteria</taxon>
        <taxon>Pseudomonadati</taxon>
        <taxon>Bacteroidota</taxon>
        <taxon>Cytophagia</taxon>
        <taxon>Cytophagales</taxon>
        <taxon>Roseivirgaceae</taxon>
        <taxon>Roseivirga</taxon>
    </lineage>
</organism>
<evidence type="ECO:0000313" key="1">
    <source>
        <dbReference type="EMBL" id="KOF02474.1"/>
    </source>
</evidence>
<keyword evidence="2" id="KW-1185">Reference proteome</keyword>
<evidence type="ECO:0000313" key="2">
    <source>
        <dbReference type="Proteomes" id="UP000036908"/>
    </source>
</evidence>
<gene>
    <name evidence="1" type="ORF">OB69_11905</name>
</gene>
<dbReference type="EMBL" id="JSVA01000012">
    <property type="protein sequence ID" value="KOF02474.1"/>
    <property type="molecule type" value="Genomic_DNA"/>
</dbReference>